<name>A0A075ANJ3_ROZAC</name>
<dbReference type="InterPro" id="IPR001841">
    <property type="entry name" value="Znf_RING"/>
</dbReference>
<dbReference type="SMART" id="SM00184">
    <property type="entry name" value="RING"/>
    <property type="match status" value="1"/>
</dbReference>
<dbReference type="PROSITE" id="PS50089">
    <property type="entry name" value="ZF_RING_2"/>
    <property type="match status" value="1"/>
</dbReference>
<dbReference type="OrthoDB" id="8062037at2759"/>
<dbReference type="PANTHER" id="PTHR14991:SF0">
    <property type="entry name" value="RING FINGER PROTEIN 32"/>
    <property type="match status" value="1"/>
</dbReference>
<evidence type="ECO:0000313" key="3">
    <source>
        <dbReference type="EMBL" id="EPZ31432.1"/>
    </source>
</evidence>
<keyword evidence="1" id="KW-0862">Zinc</keyword>
<dbReference type="Proteomes" id="UP000030755">
    <property type="component" value="Unassembled WGS sequence"/>
</dbReference>
<proteinExistence type="predicted"/>
<dbReference type="GO" id="GO:0008270">
    <property type="term" value="F:zinc ion binding"/>
    <property type="evidence" value="ECO:0007669"/>
    <property type="project" value="UniProtKB-KW"/>
</dbReference>
<dbReference type="EMBL" id="KE561226">
    <property type="protein sequence ID" value="EPZ31432.1"/>
    <property type="molecule type" value="Genomic_DNA"/>
</dbReference>
<evidence type="ECO:0000259" key="2">
    <source>
        <dbReference type="PROSITE" id="PS50089"/>
    </source>
</evidence>
<dbReference type="InterPro" id="IPR013083">
    <property type="entry name" value="Znf_RING/FYVE/PHD"/>
</dbReference>
<dbReference type="Pfam" id="PF13639">
    <property type="entry name" value="zf-RING_2"/>
    <property type="match status" value="1"/>
</dbReference>
<gene>
    <name evidence="3" type="ORF">O9G_003154</name>
</gene>
<keyword evidence="1" id="KW-0863">Zinc-finger</keyword>
<sequence length="135" mass="16113">MRTSYHLCMRIGETMDATLQEDSMELSNFLDEMDEIINRSKSVNLESTDEKSKEDTLWDRIEESFREHQQDSCPICLEQLWKMNNPFRKTYILSCSHAYHGTCIKNFEKFSSSLKCPVCRTEYTRKEIRQEIKDH</sequence>
<feature type="domain" description="RING-type" evidence="2">
    <location>
        <begin position="73"/>
        <end position="120"/>
    </location>
</feature>
<dbReference type="AlphaFoldDB" id="A0A075ANJ3"/>
<dbReference type="STRING" id="988480.A0A075ANJ3"/>
<keyword evidence="4" id="KW-1185">Reference proteome</keyword>
<dbReference type="InterPro" id="IPR042862">
    <property type="entry name" value="RNF32"/>
</dbReference>
<protein>
    <recommendedName>
        <fullName evidence="2">RING-type domain-containing protein</fullName>
    </recommendedName>
</protein>
<organism evidence="3 4">
    <name type="scientific">Rozella allomycis (strain CSF55)</name>
    <dbReference type="NCBI Taxonomy" id="988480"/>
    <lineage>
        <taxon>Eukaryota</taxon>
        <taxon>Fungi</taxon>
        <taxon>Fungi incertae sedis</taxon>
        <taxon>Cryptomycota</taxon>
        <taxon>Cryptomycota incertae sedis</taxon>
        <taxon>Rozella</taxon>
    </lineage>
</organism>
<evidence type="ECO:0000313" key="4">
    <source>
        <dbReference type="Proteomes" id="UP000030755"/>
    </source>
</evidence>
<reference evidence="3 4" key="1">
    <citation type="journal article" date="2013" name="Curr. Biol.">
        <title>Shared signatures of parasitism and phylogenomics unite Cryptomycota and microsporidia.</title>
        <authorList>
            <person name="James T.Y."/>
            <person name="Pelin A."/>
            <person name="Bonen L."/>
            <person name="Ahrendt S."/>
            <person name="Sain D."/>
            <person name="Corradi N."/>
            <person name="Stajich J.E."/>
        </authorList>
    </citation>
    <scope>NUCLEOTIDE SEQUENCE [LARGE SCALE GENOMIC DNA]</scope>
    <source>
        <strain evidence="3 4">CSF55</strain>
    </source>
</reference>
<dbReference type="SUPFAM" id="SSF57850">
    <property type="entry name" value="RING/U-box"/>
    <property type="match status" value="1"/>
</dbReference>
<dbReference type="HOGENOM" id="CLU_1886931_0_0_1"/>
<dbReference type="Gene3D" id="3.30.40.10">
    <property type="entry name" value="Zinc/RING finger domain, C3HC4 (zinc finger)"/>
    <property type="match status" value="1"/>
</dbReference>
<accession>A0A075ANJ3</accession>
<evidence type="ECO:0000256" key="1">
    <source>
        <dbReference type="PROSITE-ProRule" id="PRU00175"/>
    </source>
</evidence>
<keyword evidence="1" id="KW-0479">Metal-binding</keyword>
<dbReference type="PANTHER" id="PTHR14991">
    <property type="entry name" value="RING FINGER PROTEIN 32"/>
    <property type="match status" value="1"/>
</dbReference>